<proteinExistence type="inferred from homology"/>
<dbReference type="PROSITE" id="PS50004">
    <property type="entry name" value="C2"/>
    <property type="match status" value="1"/>
</dbReference>
<accession>A0ABM3M7C9</accession>
<reference evidence="5" key="1">
    <citation type="submission" date="2025-08" db="UniProtKB">
        <authorList>
            <consortium name="RefSeq"/>
        </authorList>
    </citation>
    <scope>IDENTIFICATION</scope>
</reference>
<dbReference type="SMART" id="SM00685">
    <property type="entry name" value="DM14"/>
    <property type="match status" value="4"/>
</dbReference>
<feature type="compositionally biased region" description="Pro residues" evidence="2">
    <location>
        <begin position="440"/>
        <end position="458"/>
    </location>
</feature>
<protein>
    <submittedName>
        <fullName evidence="5">Coiled-coil and C2 domain-containing protein 1-like isoform X1</fullName>
    </submittedName>
</protein>
<evidence type="ECO:0000313" key="5">
    <source>
        <dbReference type="RefSeq" id="XP_052747327.1"/>
    </source>
</evidence>
<dbReference type="InterPro" id="IPR006608">
    <property type="entry name" value="CC2D1A/B_DM14"/>
</dbReference>
<dbReference type="Pfam" id="PF21528">
    <property type="entry name" value="CC2D1A-B_DM14"/>
    <property type="match status" value="3"/>
</dbReference>
<feature type="compositionally biased region" description="Polar residues" evidence="2">
    <location>
        <begin position="132"/>
        <end position="143"/>
    </location>
</feature>
<evidence type="ECO:0000259" key="3">
    <source>
        <dbReference type="PROSITE" id="PS50004"/>
    </source>
</evidence>
<feature type="compositionally biased region" description="Acidic residues" evidence="2">
    <location>
        <begin position="81"/>
        <end position="92"/>
    </location>
</feature>
<dbReference type="PANTHER" id="PTHR13076">
    <property type="entry name" value="COILED-COIL AND C2 DOMAIN-CONTAINING PROTEIN 1-LIKE"/>
    <property type="match status" value="1"/>
</dbReference>
<evidence type="ECO:0000256" key="2">
    <source>
        <dbReference type="SAM" id="MobiDB-lite"/>
    </source>
</evidence>
<dbReference type="InterPro" id="IPR035892">
    <property type="entry name" value="C2_domain_sf"/>
</dbReference>
<organism evidence="4 5">
    <name type="scientific">Bicyclus anynana</name>
    <name type="common">Squinting bush brown butterfly</name>
    <dbReference type="NCBI Taxonomy" id="110368"/>
    <lineage>
        <taxon>Eukaryota</taxon>
        <taxon>Metazoa</taxon>
        <taxon>Ecdysozoa</taxon>
        <taxon>Arthropoda</taxon>
        <taxon>Hexapoda</taxon>
        <taxon>Insecta</taxon>
        <taxon>Pterygota</taxon>
        <taxon>Neoptera</taxon>
        <taxon>Endopterygota</taxon>
        <taxon>Lepidoptera</taxon>
        <taxon>Glossata</taxon>
        <taxon>Ditrysia</taxon>
        <taxon>Papilionoidea</taxon>
        <taxon>Nymphalidae</taxon>
        <taxon>Satyrinae</taxon>
        <taxon>Satyrini</taxon>
        <taxon>Mycalesina</taxon>
        <taxon>Bicyclus</taxon>
    </lineage>
</organism>
<feature type="compositionally biased region" description="Basic and acidic residues" evidence="2">
    <location>
        <begin position="364"/>
        <end position="385"/>
    </location>
</feature>
<evidence type="ECO:0000313" key="4">
    <source>
        <dbReference type="Proteomes" id="UP001652582"/>
    </source>
</evidence>
<name>A0ABM3M7C9_BICAN</name>
<dbReference type="InterPro" id="IPR000008">
    <property type="entry name" value="C2_dom"/>
</dbReference>
<dbReference type="PANTHER" id="PTHR13076:SF9">
    <property type="entry name" value="COILED-COIL AND C2 DOMAIN-CONTAINING PROTEIN 1-LIKE"/>
    <property type="match status" value="1"/>
</dbReference>
<feature type="domain" description="C2" evidence="3">
    <location>
        <begin position="676"/>
        <end position="816"/>
    </location>
</feature>
<feature type="region of interest" description="Disordered" evidence="2">
    <location>
        <begin position="322"/>
        <end position="392"/>
    </location>
</feature>
<dbReference type="GeneID" id="112048890"/>
<evidence type="ECO:0000256" key="1">
    <source>
        <dbReference type="ARBA" id="ARBA00010672"/>
    </source>
</evidence>
<sequence>MYKKPSSGKRGNLSQFGLLDVDIPDVDDDEPLDGSDDDIDLEAELAAISGGGGKPRPKKRVPAVVADLDSMIAASLRDIPSDEDVSGDEDDPDLLRELQSMSLDDEAPTEQPRATRPAPPPPGSAASSNSTINLLQQRISNYTLAEKNAKQAGESSKARRYGRGLKTLNDLLKQAKAGRPIKDEDIPPPVSLGKPDSQPPESQPSPPEQPLTPPEPTPPMPPPRSTSIPSAPEPEERPPTPPEPKEPPPPPPDFEAMDPAKQEGLQVILKRKEEFKAAALASKHAGDKAMALEYLKVVKQFDIVVEAYKSGQEMDLNELPTTEAIAAAVRDQQKGEDQTQNSSEPAPEPAPEPVGLITASTVDEALRQRLAHFQEQEAKAKEEGNSSKARRMGRIVKQYQDAVRLNAAGKPFSAEDLPTPNGYAPLPTSGSHPSSSTPAPSTPKPAPSPRPAPKPATPQQPTRYDKQLALLLHRQKQFKEAAILAKKNGDIAQAKEYLRAAKGFDSVIEAAEGGLTVDLKSLPLPPTAKKQIEDTFDVVSTEDCGPPDDTAIRLDDEDVMSRLHQQLTSQLKLCLTNRDHYRAMGNIAESNRFEHLAVSVKQDLDVVAVAKRLVMSRLHQQLTSQLKLCLTNRDHYRAMGNIAESNRFEHLAVSVKQDLDVVAVAKSLGENPPKFHYENRKFSVVQCNTDLNENDLELTIVRGIAYNVPNPKDVDTYVKFEFPFPQEAPVSDRTPLVKDTNSPQYDAVFTLPIQRGARPCLRVFKRHGIKLELYSRGCGSCSGLCCSGWFSKDSLLGGLTVKLAPLETQVTLHEAFPLMDGRRPAGGSLEVKLRVRTPLLQQQVESTTHRWLVIDN</sequence>
<dbReference type="RefSeq" id="XP_052747327.1">
    <property type="nucleotide sequence ID" value="XM_052891367.1"/>
</dbReference>
<dbReference type="SUPFAM" id="SSF49562">
    <property type="entry name" value="C2 domain (Calcium/lipid-binding domain, CaLB)"/>
    <property type="match status" value="1"/>
</dbReference>
<feature type="compositionally biased region" description="Pro residues" evidence="2">
    <location>
        <begin position="197"/>
        <end position="224"/>
    </location>
</feature>
<feature type="compositionally biased region" description="Acidic residues" evidence="2">
    <location>
        <begin position="22"/>
        <end position="40"/>
    </location>
</feature>
<feature type="region of interest" description="Disordered" evidence="2">
    <location>
        <begin position="1"/>
        <end position="40"/>
    </location>
</feature>
<comment type="similarity">
    <text evidence="1">Belongs to the CC2D1 family.</text>
</comment>
<feature type="compositionally biased region" description="Basic and acidic residues" evidence="2">
    <location>
        <begin position="234"/>
        <end position="246"/>
    </location>
</feature>
<dbReference type="Gene3D" id="2.60.40.150">
    <property type="entry name" value="C2 domain"/>
    <property type="match status" value="1"/>
</dbReference>
<dbReference type="Proteomes" id="UP001652582">
    <property type="component" value="Chromosome 3"/>
</dbReference>
<dbReference type="SMART" id="SM00239">
    <property type="entry name" value="C2"/>
    <property type="match status" value="1"/>
</dbReference>
<gene>
    <name evidence="5" type="primary">LOC112048890</name>
</gene>
<keyword evidence="4" id="KW-1185">Reference proteome</keyword>
<dbReference type="InterPro" id="IPR039725">
    <property type="entry name" value="CC2D1A/B"/>
</dbReference>
<feature type="region of interest" description="Disordered" evidence="2">
    <location>
        <begin position="76"/>
        <end position="266"/>
    </location>
</feature>
<feature type="region of interest" description="Disordered" evidence="2">
    <location>
        <begin position="410"/>
        <end position="461"/>
    </location>
</feature>